<dbReference type="Proteomes" id="UP000694720">
    <property type="component" value="Unplaced"/>
</dbReference>
<accession>A0A4X1UR45</accession>
<dbReference type="AlphaFoldDB" id="A0A4X1UR45"/>
<evidence type="ECO:0000313" key="2">
    <source>
        <dbReference type="Proteomes" id="UP000314985"/>
    </source>
</evidence>
<sequence length="196" mass="20806">MLEKSSTLPVALPWASCVWKTSLRVGTVGWGRLLPAASACSPSTSREVSLLLGFFFLSSPRGILPGRGRAATCAPTAASLAWAPGLCAKGLPARGRCSLGWANGRGASAWPRLAPRGQGPLRLWEELHLHAEQPPARPLDGCGRRKVGPSGQEMLPIIPVLQEINLQPLPAAPMVCPEGNSGRRTRGSILCFGYWP</sequence>
<organism evidence="1 2">
    <name type="scientific">Sus scrofa</name>
    <name type="common">Pig</name>
    <dbReference type="NCBI Taxonomy" id="9823"/>
    <lineage>
        <taxon>Eukaryota</taxon>
        <taxon>Metazoa</taxon>
        <taxon>Chordata</taxon>
        <taxon>Craniata</taxon>
        <taxon>Vertebrata</taxon>
        <taxon>Euteleostomi</taxon>
        <taxon>Mammalia</taxon>
        <taxon>Eutheria</taxon>
        <taxon>Laurasiatheria</taxon>
        <taxon>Artiodactyla</taxon>
        <taxon>Suina</taxon>
        <taxon>Suidae</taxon>
        <taxon>Sus</taxon>
    </lineage>
</organism>
<dbReference type="Proteomes" id="UP000314985">
    <property type="component" value="Chromosome 6"/>
</dbReference>
<protein>
    <submittedName>
        <fullName evidence="1">Uncharacterized protein</fullName>
    </submittedName>
</protein>
<proteinExistence type="predicted"/>
<reference evidence="1 2" key="1">
    <citation type="submission" date="2017-08" db="EMBL/GenBank/DDBJ databases">
        <title>USMARCv1.0.</title>
        <authorList>
            <person name="Hannum G.I."/>
            <person name="Koren S."/>
            <person name="Schroeder S.G."/>
            <person name="Chin S.C."/>
            <person name="Nonneman D.J."/>
            <person name="Becker S.A."/>
            <person name="Rosen B.D."/>
            <person name="Bickhart D.M."/>
            <person name="Putnam N.H."/>
            <person name="Green R.E."/>
            <person name="Tuggle C.K."/>
            <person name="Liu H."/>
            <person name="Rohrer G.A."/>
            <person name="Warr A."/>
            <person name="Hall R."/>
            <person name="Kim K."/>
            <person name="Hume D.A."/>
            <person name="Talbot R."/>
            <person name="Chow W."/>
            <person name="Howe K."/>
            <person name="Schwartz A.S."/>
            <person name="Watson M."/>
            <person name="Archibald A.L."/>
            <person name="Phillippy A.M."/>
            <person name="Smith T.P.L."/>
        </authorList>
    </citation>
    <scope>NUCLEOTIDE SEQUENCE [LARGE SCALE GENOMIC DNA]</scope>
</reference>
<evidence type="ECO:0000313" key="1">
    <source>
        <dbReference type="Ensembl" id="ENSSSCP00070031896.1"/>
    </source>
</evidence>
<dbReference type="Ensembl" id="ENSSSCT00070038116.1">
    <property type="protein sequence ID" value="ENSSSCP00070031896.1"/>
    <property type="gene ID" value="ENSSSCG00070019291.1"/>
</dbReference>
<dbReference type="Ensembl" id="ENSSSCT00035086494.1">
    <property type="protein sequence ID" value="ENSSSCP00035036037.1"/>
    <property type="gene ID" value="ENSSSCG00035064278.1"/>
</dbReference>
<reference evidence="1" key="2">
    <citation type="submission" date="2025-05" db="UniProtKB">
        <authorList>
            <consortium name="Ensembl"/>
        </authorList>
    </citation>
    <scope>IDENTIFICATION</scope>
</reference>
<name>A0A4X1UR45_PIG</name>